<evidence type="ECO:0000313" key="6">
    <source>
        <dbReference type="EMBL" id="PMJ61223.1"/>
    </source>
</evidence>
<keyword evidence="4 5" id="KW-0472">Membrane</keyword>
<reference evidence="7" key="1">
    <citation type="submission" date="2016-07" db="EMBL/GenBank/DDBJ databases">
        <title>Nontailed viruses are major unrecognized killers of bacteria in the ocean.</title>
        <authorList>
            <person name="Kauffman K."/>
            <person name="Hussain F."/>
            <person name="Yang J."/>
            <person name="Arevalo P."/>
            <person name="Brown J."/>
            <person name="Cutler M."/>
            <person name="Kelly L."/>
            <person name="Polz M.F."/>
        </authorList>
    </citation>
    <scope>NUCLEOTIDE SEQUENCE [LARGE SCALE GENOMIC DNA]</scope>
    <source>
        <strain evidence="7">10N.261.55.E11</strain>
    </source>
</reference>
<dbReference type="Gene3D" id="1.20.120.1630">
    <property type="match status" value="1"/>
</dbReference>
<evidence type="ECO:0000256" key="3">
    <source>
        <dbReference type="ARBA" id="ARBA00022989"/>
    </source>
</evidence>
<evidence type="ECO:0008006" key="8">
    <source>
        <dbReference type="Google" id="ProtNLM"/>
    </source>
</evidence>
<dbReference type="AlphaFoldDB" id="A0A2N7F6D1"/>
<dbReference type="PANTHER" id="PTHR12714">
    <property type="entry name" value="PROTEIN-S ISOPRENYLCYSTEINE O-METHYLTRANSFERASE"/>
    <property type="match status" value="1"/>
</dbReference>
<dbReference type="EMBL" id="MCWU01000085">
    <property type="protein sequence ID" value="PMJ61223.1"/>
    <property type="molecule type" value="Genomic_DNA"/>
</dbReference>
<evidence type="ECO:0000256" key="5">
    <source>
        <dbReference type="SAM" id="Phobius"/>
    </source>
</evidence>
<dbReference type="GO" id="GO:0012505">
    <property type="term" value="C:endomembrane system"/>
    <property type="evidence" value="ECO:0007669"/>
    <property type="project" value="UniProtKB-SubCell"/>
</dbReference>
<feature type="transmembrane region" description="Helical" evidence="5">
    <location>
        <begin position="86"/>
        <end position="116"/>
    </location>
</feature>
<protein>
    <recommendedName>
        <fullName evidence="8">Steroid 5-alpha reductase C-terminal domain-containing protein</fullName>
    </recommendedName>
</protein>
<sequence>MKKILPPFLFLVFIVVIGLTCWGIGFPHQLMFPFNLLGIPVIGVGFLLANSGKQLFKHLETNIMTFDEPTVLVTEGIYRYTRNPMYLGFTIAMLGFSMLVGASVVSFLLTFVFFVITDRWYISFEEQKMHVKFGKEYEEYCKKVRRWI</sequence>
<organism evidence="6 7">
    <name type="scientific">Vibrio splendidus</name>
    <dbReference type="NCBI Taxonomy" id="29497"/>
    <lineage>
        <taxon>Bacteria</taxon>
        <taxon>Pseudomonadati</taxon>
        <taxon>Pseudomonadota</taxon>
        <taxon>Gammaproteobacteria</taxon>
        <taxon>Vibrionales</taxon>
        <taxon>Vibrionaceae</taxon>
        <taxon>Vibrio</taxon>
    </lineage>
</organism>
<comment type="subcellular location">
    <subcellularLocation>
        <location evidence="1">Endomembrane system</location>
        <topology evidence="1">Multi-pass membrane protein</topology>
    </subcellularLocation>
</comment>
<dbReference type="InterPro" id="IPR007318">
    <property type="entry name" value="Phopholipid_MeTrfase"/>
</dbReference>
<proteinExistence type="predicted"/>
<feature type="transmembrane region" description="Helical" evidence="5">
    <location>
        <begin position="7"/>
        <end position="25"/>
    </location>
</feature>
<evidence type="ECO:0000256" key="4">
    <source>
        <dbReference type="ARBA" id="ARBA00023136"/>
    </source>
</evidence>
<gene>
    <name evidence="6" type="ORF">BCU17_08735</name>
</gene>
<keyword evidence="3 5" id="KW-1133">Transmembrane helix</keyword>
<name>A0A2N7F6D1_VIBSP</name>
<comment type="caution">
    <text evidence="6">The sequence shown here is derived from an EMBL/GenBank/DDBJ whole genome shotgun (WGS) entry which is preliminary data.</text>
</comment>
<dbReference type="Pfam" id="PF04191">
    <property type="entry name" value="PEMT"/>
    <property type="match status" value="1"/>
</dbReference>
<evidence type="ECO:0000313" key="7">
    <source>
        <dbReference type="Proteomes" id="UP000235330"/>
    </source>
</evidence>
<evidence type="ECO:0000256" key="2">
    <source>
        <dbReference type="ARBA" id="ARBA00022692"/>
    </source>
</evidence>
<dbReference type="Proteomes" id="UP000235330">
    <property type="component" value="Unassembled WGS sequence"/>
</dbReference>
<dbReference type="GO" id="GO:0016740">
    <property type="term" value="F:transferase activity"/>
    <property type="evidence" value="ECO:0007669"/>
    <property type="project" value="UniProtKB-ARBA"/>
</dbReference>
<dbReference type="PANTHER" id="PTHR12714:SF9">
    <property type="entry name" value="PROTEIN-S-ISOPRENYLCYSTEINE O-METHYLTRANSFERASE"/>
    <property type="match status" value="1"/>
</dbReference>
<evidence type="ECO:0000256" key="1">
    <source>
        <dbReference type="ARBA" id="ARBA00004127"/>
    </source>
</evidence>
<feature type="transmembrane region" description="Helical" evidence="5">
    <location>
        <begin position="31"/>
        <end position="49"/>
    </location>
</feature>
<accession>A0A2N7F6D1</accession>
<keyword evidence="2 5" id="KW-0812">Transmembrane</keyword>
<dbReference type="RefSeq" id="WP_102473177.1">
    <property type="nucleotide sequence ID" value="NZ_CAWNSL010000007.1"/>
</dbReference>